<feature type="compositionally biased region" description="Polar residues" evidence="9">
    <location>
        <begin position="254"/>
        <end position="263"/>
    </location>
</feature>
<evidence type="ECO:0000313" key="12">
    <source>
        <dbReference type="Proteomes" id="UP001244011"/>
    </source>
</evidence>
<keyword evidence="4" id="KW-0479">Metal-binding</keyword>
<keyword evidence="3" id="KW-0645">Protease</keyword>
<dbReference type="FunFam" id="3.40.140.10:FF:000033">
    <property type="entry name" value="AMSH-like protease sst2"/>
    <property type="match status" value="1"/>
</dbReference>
<name>A0AAJ0FGB8_9PEZI</name>
<comment type="caution">
    <text evidence="11">The sequence shown here is derived from an EMBL/GenBank/DDBJ whole genome shotgun (WGS) entry which is preliminary data.</text>
</comment>
<comment type="similarity">
    <text evidence="2">Belongs to the peptidase M67C family.</text>
</comment>
<keyword evidence="8" id="KW-0482">Metalloprotease</keyword>
<evidence type="ECO:0000259" key="10">
    <source>
        <dbReference type="PROSITE" id="PS50249"/>
    </source>
</evidence>
<evidence type="ECO:0000256" key="2">
    <source>
        <dbReference type="ARBA" id="ARBA00010981"/>
    </source>
</evidence>
<accession>A0AAJ0FGB8</accession>
<dbReference type="GO" id="GO:0006508">
    <property type="term" value="P:proteolysis"/>
    <property type="evidence" value="ECO:0007669"/>
    <property type="project" value="UniProtKB-KW"/>
</dbReference>
<keyword evidence="6" id="KW-0378">Hydrolase</keyword>
<comment type="cofactor">
    <cofactor evidence="1">
        <name>Zn(2+)</name>
        <dbReference type="ChEBI" id="CHEBI:29105"/>
    </cofactor>
</comment>
<dbReference type="SMART" id="SM00232">
    <property type="entry name" value="JAB_MPN"/>
    <property type="match status" value="1"/>
</dbReference>
<evidence type="ECO:0000256" key="6">
    <source>
        <dbReference type="ARBA" id="ARBA00022801"/>
    </source>
</evidence>
<dbReference type="InterPro" id="IPR000555">
    <property type="entry name" value="JAMM/MPN+_dom"/>
</dbReference>
<gene>
    <name evidence="11" type="ORF">QBC33DRAFT_68975</name>
</gene>
<dbReference type="Gene3D" id="1.20.58.80">
    <property type="entry name" value="Phosphotransferase system, lactose/cellobiose-type IIA subunit"/>
    <property type="match status" value="1"/>
</dbReference>
<dbReference type="PANTHER" id="PTHR12947">
    <property type="entry name" value="AMSH-LIKE PROTEASE"/>
    <property type="match status" value="1"/>
</dbReference>
<evidence type="ECO:0000313" key="11">
    <source>
        <dbReference type="EMBL" id="KAK1767456.1"/>
    </source>
</evidence>
<feature type="domain" description="MPN" evidence="10">
    <location>
        <begin position="379"/>
        <end position="507"/>
    </location>
</feature>
<feature type="compositionally biased region" description="Basic and acidic residues" evidence="9">
    <location>
        <begin position="287"/>
        <end position="303"/>
    </location>
</feature>
<organism evidence="11 12">
    <name type="scientific">Phialemonium atrogriseum</name>
    <dbReference type="NCBI Taxonomy" id="1093897"/>
    <lineage>
        <taxon>Eukaryota</taxon>
        <taxon>Fungi</taxon>
        <taxon>Dikarya</taxon>
        <taxon>Ascomycota</taxon>
        <taxon>Pezizomycotina</taxon>
        <taxon>Sordariomycetes</taxon>
        <taxon>Sordariomycetidae</taxon>
        <taxon>Cephalothecales</taxon>
        <taxon>Cephalothecaceae</taxon>
        <taxon>Phialemonium</taxon>
    </lineage>
</organism>
<dbReference type="InterPro" id="IPR037518">
    <property type="entry name" value="MPN"/>
</dbReference>
<dbReference type="Gene3D" id="3.40.140.10">
    <property type="entry name" value="Cytidine Deaminase, domain 2"/>
    <property type="match status" value="1"/>
</dbReference>
<dbReference type="GO" id="GO:0061578">
    <property type="term" value="F:K63-linked deubiquitinase activity"/>
    <property type="evidence" value="ECO:0007669"/>
    <property type="project" value="InterPro"/>
</dbReference>
<keyword evidence="7" id="KW-0862">Zinc</keyword>
<dbReference type="Pfam" id="PF01398">
    <property type="entry name" value="JAB"/>
    <property type="match status" value="1"/>
</dbReference>
<dbReference type="PANTHER" id="PTHR12947:SF13">
    <property type="entry name" value="FI19924P1"/>
    <property type="match status" value="1"/>
</dbReference>
<feature type="region of interest" description="Disordered" evidence="9">
    <location>
        <begin position="179"/>
        <end position="201"/>
    </location>
</feature>
<dbReference type="PROSITE" id="PS50249">
    <property type="entry name" value="MPN"/>
    <property type="match status" value="1"/>
</dbReference>
<feature type="compositionally biased region" description="Polar residues" evidence="9">
    <location>
        <begin position="236"/>
        <end position="245"/>
    </location>
</feature>
<reference evidence="11" key="1">
    <citation type="submission" date="2023-06" db="EMBL/GenBank/DDBJ databases">
        <title>Genome-scale phylogeny and comparative genomics of the fungal order Sordariales.</title>
        <authorList>
            <consortium name="Lawrence Berkeley National Laboratory"/>
            <person name="Hensen N."/>
            <person name="Bonometti L."/>
            <person name="Westerberg I."/>
            <person name="Brannstrom I.O."/>
            <person name="Guillou S."/>
            <person name="Cros-Aarteil S."/>
            <person name="Calhoun S."/>
            <person name="Haridas S."/>
            <person name="Kuo A."/>
            <person name="Mondo S."/>
            <person name="Pangilinan J."/>
            <person name="Riley R."/>
            <person name="Labutti K."/>
            <person name="Andreopoulos B."/>
            <person name="Lipzen A."/>
            <person name="Chen C."/>
            <person name="Yanf M."/>
            <person name="Daum C."/>
            <person name="Ng V."/>
            <person name="Clum A."/>
            <person name="Steindorff A."/>
            <person name="Ohm R."/>
            <person name="Martin F."/>
            <person name="Silar P."/>
            <person name="Natvig D."/>
            <person name="Lalanne C."/>
            <person name="Gautier V."/>
            <person name="Ament-Velasquez S.L."/>
            <person name="Kruys A."/>
            <person name="Hutchinson M.I."/>
            <person name="Powell A.J."/>
            <person name="Barry K."/>
            <person name="Miller A.N."/>
            <person name="Grigoriev I.V."/>
            <person name="Debuchy R."/>
            <person name="Gladieux P."/>
            <person name="Thoren M.H."/>
            <person name="Johannesson H."/>
        </authorList>
    </citation>
    <scope>NUCLEOTIDE SEQUENCE</scope>
    <source>
        <strain evidence="11">8032-3</strain>
    </source>
</reference>
<dbReference type="GeneID" id="85316182"/>
<evidence type="ECO:0000256" key="3">
    <source>
        <dbReference type="ARBA" id="ARBA00022670"/>
    </source>
</evidence>
<evidence type="ECO:0000256" key="4">
    <source>
        <dbReference type="ARBA" id="ARBA00022723"/>
    </source>
</evidence>
<dbReference type="CDD" id="cd08066">
    <property type="entry name" value="MPN_AMSH_like"/>
    <property type="match status" value="1"/>
</dbReference>
<dbReference type="InterPro" id="IPR044098">
    <property type="entry name" value="STAMBP/STALP-like_MPN"/>
</dbReference>
<evidence type="ECO:0000256" key="5">
    <source>
        <dbReference type="ARBA" id="ARBA00022786"/>
    </source>
</evidence>
<feature type="region of interest" description="Disordered" evidence="9">
    <location>
        <begin position="231"/>
        <end position="321"/>
    </location>
</feature>
<dbReference type="SUPFAM" id="SSF102712">
    <property type="entry name" value="JAB1/MPN domain"/>
    <property type="match status" value="1"/>
</dbReference>
<dbReference type="EMBL" id="MU839008">
    <property type="protein sequence ID" value="KAK1767456.1"/>
    <property type="molecule type" value="Genomic_DNA"/>
</dbReference>
<proteinExistence type="inferred from homology"/>
<dbReference type="GO" id="GO:0016020">
    <property type="term" value="C:membrane"/>
    <property type="evidence" value="ECO:0007669"/>
    <property type="project" value="TreeGrafter"/>
</dbReference>
<dbReference type="GO" id="GO:0005768">
    <property type="term" value="C:endosome"/>
    <property type="evidence" value="ECO:0007669"/>
    <property type="project" value="TreeGrafter"/>
</dbReference>
<dbReference type="Proteomes" id="UP001244011">
    <property type="component" value="Unassembled WGS sequence"/>
</dbReference>
<evidence type="ECO:0000256" key="1">
    <source>
        <dbReference type="ARBA" id="ARBA00001947"/>
    </source>
</evidence>
<dbReference type="GO" id="GO:0046872">
    <property type="term" value="F:metal ion binding"/>
    <property type="evidence" value="ECO:0007669"/>
    <property type="project" value="UniProtKB-KW"/>
</dbReference>
<protein>
    <recommendedName>
        <fullName evidence="10">MPN domain-containing protein</fullName>
    </recommendedName>
</protein>
<dbReference type="AlphaFoldDB" id="A0AAJ0FGB8"/>
<keyword evidence="5" id="KW-0833">Ubl conjugation pathway</keyword>
<dbReference type="Pfam" id="PF08969">
    <property type="entry name" value="USP8_dimer"/>
    <property type="match status" value="1"/>
</dbReference>
<dbReference type="GO" id="GO:0140492">
    <property type="term" value="F:metal-dependent deubiquitinase activity"/>
    <property type="evidence" value="ECO:0007669"/>
    <property type="project" value="InterPro"/>
</dbReference>
<evidence type="ECO:0000256" key="7">
    <source>
        <dbReference type="ARBA" id="ARBA00022833"/>
    </source>
</evidence>
<dbReference type="GO" id="GO:0070536">
    <property type="term" value="P:protein K63-linked deubiquitination"/>
    <property type="evidence" value="ECO:0007669"/>
    <property type="project" value="InterPro"/>
</dbReference>
<keyword evidence="12" id="KW-1185">Reference proteome</keyword>
<dbReference type="InterPro" id="IPR015063">
    <property type="entry name" value="USP8_dimer"/>
</dbReference>
<dbReference type="SUPFAM" id="SSF140856">
    <property type="entry name" value="USP8 N-terminal domain-like"/>
    <property type="match status" value="1"/>
</dbReference>
<evidence type="ECO:0000256" key="8">
    <source>
        <dbReference type="ARBA" id="ARBA00023049"/>
    </source>
</evidence>
<sequence length="557" mass="63366">MDPSGELPNRPLSVKDISDRAGDFAWNPNIAFKYWVRAADTIYREGLNYMREGNFTNAYLFYLRYSALVLDYVGKHPDAQDPASKAALKPLLKRMPLIFDQLEQLRPHIDKTYQEWLRASVAQRDAERDAQQPQKALTQYQKHAARDPALSWNPAAPSRVLDAWENQDLAVDLAKKEISRRDAARRATRQAGISYEEEQSRRGAGVWDDWQGWGGNDYMTPSRLAEEQEVRKSMESTRQLLSQRDLQAREGSEASRQSLQPSSRAYHYPSIHKPAPLQYASHPTQSRQERETPQPPRPPKEDLQQSSSRRYDSAPPALPEKGPLFARYEALHGAPTPTPPVLPEGVPKLPAKTIDSKAKKERYTFRPAAYLESGKPIRPVFLPDKLRETFLDIASENTRKGLEMCGMLCGTPVNNALFISCLLIPEQKCTSDTCETENESSMLDYCINQDLLLIGWIHTHPTQTCFMSSRDLHTQAGYQVMMPESIAIVCSPRHSPSWGIFRLTDPPGLPHILHCSHTDTFHQHSIDNIYTDAGHPPGHVYESSRMDFYVHDLRPKR</sequence>
<dbReference type="RefSeq" id="XP_060283669.1">
    <property type="nucleotide sequence ID" value="XM_060432995.1"/>
</dbReference>
<evidence type="ECO:0000256" key="9">
    <source>
        <dbReference type="SAM" id="MobiDB-lite"/>
    </source>
</evidence>